<evidence type="ECO:0000313" key="2">
    <source>
        <dbReference type="Proteomes" id="UP000465240"/>
    </source>
</evidence>
<keyword evidence="2" id="KW-1185">Reference proteome</keyword>
<protein>
    <recommendedName>
        <fullName evidence="3">Transposase DDE domain-containing protein</fullName>
    </recommendedName>
</protein>
<reference evidence="1 2" key="1">
    <citation type="journal article" date="2019" name="Emerg. Microbes Infect.">
        <title>Comprehensive subspecies identification of 175 nontuberculous mycobacteria species based on 7547 genomic profiles.</title>
        <authorList>
            <person name="Matsumoto Y."/>
            <person name="Kinjo T."/>
            <person name="Motooka D."/>
            <person name="Nabeya D."/>
            <person name="Jung N."/>
            <person name="Uechi K."/>
            <person name="Horii T."/>
            <person name="Iida T."/>
            <person name="Fujita J."/>
            <person name="Nakamura S."/>
        </authorList>
    </citation>
    <scope>NUCLEOTIDE SEQUENCE [LARGE SCALE GENOMIC DNA]</scope>
    <source>
        <strain evidence="1 2">JCM 18565</strain>
    </source>
</reference>
<dbReference type="Proteomes" id="UP000465240">
    <property type="component" value="Unassembled WGS sequence"/>
</dbReference>
<accession>A0ABQ1CFP1</accession>
<organism evidence="1 2">
    <name type="scientific">Mycobacterium paragordonae</name>
    <dbReference type="NCBI Taxonomy" id="1389713"/>
    <lineage>
        <taxon>Bacteria</taxon>
        <taxon>Bacillati</taxon>
        <taxon>Actinomycetota</taxon>
        <taxon>Actinomycetes</taxon>
        <taxon>Mycobacteriales</taxon>
        <taxon>Mycobacteriaceae</taxon>
        <taxon>Mycobacterium</taxon>
    </lineage>
</organism>
<name>A0ABQ1CFP1_9MYCO</name>
<gene>
    <name evidence="1" type="ORF">MPRG_65520</name>
</gene>
<dbReference type="EMBL" id="BLKX01000004">
    <property type="protein sequence ID" value="GFG83276.1"/>
    <property type="molecule type" value="Genomic_DNA"/>
</dbReference>
<comment type="caution">
    <text evidence="1">The sequence shown here is derived from an EMBL/GenBank/DDBJ whole genome shotgun (WGS) entry which is preliminary data.</text>
</comment>
<sequence length="93" mass="10768">MQRFYNAAAQHIAPVWAMNQTNERPTDPNPPLPQRMRNWMQRAALTAATNNIIVTERLLRVRGLIDPPTRLQDPALLFHILATNIRHPRRQPS</sequence>
<evidence type="ECO:0000313" key="1">
    <source>
        <dbReference type="EMBL" id="GFG83276.1"/>
    </source>
</evidence>
<proteinExistence type="predicted"/>
<evidence type="ECO:0008006" key="3">
    <source>
        <dbReference type="Google" id="ProtNLM"/>
    </source>
</evidence>